<keyword evidence="4" id="KW-1185">Reference proteome</keyword>
<dbReference type="Pfam" id="PF00008">
    <property type="entry name" value="EGF"/>
    <property type="match status" value="1"/>
</dbReference>
<sequence>SFFYFASSSFKCFFSFFAADECRIILFEEPIPNMAIKGHVIRSGEVLSEGSCRTMCYMEPNCVSINVQPLQGGKYKCELNNATVDESKLTFLQETDAYYLAIENPCSSSPCVNNGTCQVGFTSKGFRCVCVPGYAGENCILSKSCSDLKKLDPKAKSGICLIDPDGEGGLLPYHVTCDMSDKGRVGVTVISHDSESRTLVNESEGEGSYSRDIHYKEANISQLVSLINVSLHCEQFIKYECRGSTLTDGFWVSRDSIKMTYWSGAAPESHMCACGMNGTCARTSGSITCSCNCCANDGEWRVDSGVLTNKTHLPVKQLRFGDTGVHDKGKDSEFDEQGYHTLGKFKCYGIA</sequence>
<dbReference type="SMART" id="SM00181">
    <property type="entry name" value="EGF"/>
    <property type="match status" value="1"/>
</dbReference>
<dbReference type="InterPro" id="IPR000742">
    <property type="entry name" value="EGF"/>
</dbReference>
<gene>
    <name evidence="3" type="ORF">PMEA_00022121</name>
</gene>
<dbReference type="PROSITE" id="PS01186">
    <property type="entry name" value="EGF_2"/>
    <property type="match status" value="1"/>
</dbReference>
<dbReference type="SUPFAM" id="SSF57196">
    <property type="entry name" value="EGF/Laminin"/>
    <property type="match status" value="1"/>
</dbReference>
<reference evidence="3 4" key="1">
    <citation type="submission" date="2022-05" db="EMBL/GenBank/DDBJ databases">
        <authorList>
            <consortium name="Genoscope - CEA"/>
            <person name="William W."/>
        </authorList>
    </citation>
    <scope>NUCLEOTIDE SEQUENCE [LARGE SCALE GENOMIC DNA]</scope>
</reference>
<keyword evidence="1" id="KW-0245">EGF-like domain</keyword>
<dbReference type="Gene3D" id="2.10.25.10">
    <property type="entry name" value="Laminin"/>
    <property type="match status" value="1"/>
</dbReference>
<evidence type="ECO:0000313" key="3">
    <source>
        <dbReference type="EMBL" id="CAH3037497.1"/>
    </source>
</evidence>
<feature type="disulfide bond" evidence="1">
    <location>
        <begin position="130"/>
        <end position="139"/>
    </location>
</feature>
<evidence type="ECO:0000259" key="2">
    <source>
        <dbReference type="PROSITE" id="PS50026"/>
    </source>
</evidence>
<dbReference type="CDD" id="cd00054">
    <property type="entry name" value="EGF_CA"/>
    <property type="match status" value="1"/>
</dbReference>
<evidence type="ECO:0000313" key="4">
    <source>
        <dbReference type="Proteomes" id="UP001159428"/>
    </source>
</evidence>
<keyword evidence="1" id="KW-1015">Disulfide bond</keyword>
<dbReference type="NCBIfam" id="NF040941">
    <property type="entry name" value="GGGWT_bact"/>
    <property type="match status" value="1"/>
</dbReference>
<evidence type="ECO:0000256" key="1">
    <source>
        <dbReference type="PROSITE-ProRule" id="PRU00076"/>
    </source>
</evidence>
<dbReference type="PROSITE" id="PS00022">
    <property type="entry name" value="EGF_1"/>
    <property type="match status" value="1"/>
</dbReference>
<dbReference type="Gene3D" id="2.60.120.1000">
    <property type="match status" value="1"/>
</dbReference>
<feature type="non-terminal residue" evidence="3">
    <location>
        <position position="1"/>
    </location>
</feature>
<accession>A0AAU9VVV1</accession>
<dbReference type="Proteomes" id="UP001159428">
    <property type="component" value="Unassembled WGS sequence"/>
</dbReference>
<organism evidence="3 4">
    <name type="scientific">Pocillopora meandrina</name>
    <dbReference type="NCBI Taxonomy" id="46732"/>
    <lineage>
        <taxon>Eukaryota</taxon>
        <taxon>Metazoa</taxon>
        <taxon>Cnidaria</taxon>
        <taxon>Anthozoa</taxon>
        <taxon>Hexacorallia</taxon>
        <taxon>Scleractinia</taxon>
        <taxon>Astrocoeniina</taxon>
        <taxon>Pocilloporidae</taxon>
        <taxon>Pocillopora</taxon>
    </lineage>
</organism>
<proteinExistence type="predicted"/>
<dbReference type="EMBL" id="CALNXJ010000004">
    <property type="protein sequence ID" value="CAH3037497.1"/>
    <property type="molecule type" value="Genomic_DNA"/>
</dbReference>
<name>A0AAU9VVV1_9CNID</name>
<comment type="caution">
    <text evidence="1">Lacks conserved residue(s) required for the propagation of feature annotation.</text>
</comment>
<protein>
    <recommendedName>
        <fullName evidence="2">EGF-like domain-containing protein</fullName>
    </recommendedName>
</protein>
<comment type="caution">
    <text evidence="3">The sequence shown here is derived from an EMBL/GenBank/DDBJ whole genome shotgun (WGS) entry which is preliminary data.</text>
</comment>
<feature type="domain" description="EGF-like" evidence="2">
    <location>
        <begin position="102"/>
        <end position="140"/>
    </location>
</feature>
<dbReference type="FunFam" id="2.10.25.10:FF:000063">
    <property type="entry name" value="Slit guidance ligand 2"/>
    <property type="match status" value="1"/>
</dbReference>
<dbReference type="AlphaFoldDB" id="A0AAU9VVV1"/>
<dbReference type="PROSITE" id="PS50026">
    <property type="entry name" value="EGF_3"/>
    <property type="match status" value="1"/>
</dbReference>
<feature type="disulfide bond" evidence="1">
    <location>
        <begin position="111"/>
        <end position="128"/>
    </location>
</feature>